<dbReference type="SUPFAM" id="SSF52833">
    <property type="entry name" value="Thioredoxin-like"/>
    <property type="match status" value="1"/>
</dbReference>
<accession>A0A1I4F6A4</accession>
<gene>
    <name evidence="2" type="ORF">SAMN02983006_00210</name>
</gene>
<evidence type="ECO:0000259" key="1">
    <source>
        <dbReference type="Pfam" id="PF00085"/>
    </source>
</evidence>
<dbReference type="Pfam" id="PF00085">
    <property type="entry name" value="Thioredoxin"/>
    <property type="match status" value="1"/>
</dbReference>
<dbReference type="InterPro" id="IPR013766">
    <property type="entry name" value="Thioredoxin_domain"/>
</dbReference>
<proteinExistence type="predicted"/>
<protein>
    <submittedName>
        <fullName evidence="2">Thioredoxin 1</fullName>
    </submittedName>
</protein>
<feature type="domain" description="Thioredoxin" evidence="1">
    <location>
        <begin position="13"/>
        <end position="103"/>
    </location>
</feature>
<dbReference type="InterPro" id="IPR036249">
    <property type="entry name" value="Thioredoxin-like_sf"/>
</dbReference>
<dbReference type="Gene3D" id="3.40.30.10">
    <property type="entry name" value="Glutaredoxin"/>
    <property type="match status" value="1"/>
</dbReference>
<evidence type="ECO:0000313" key="3">
    <source>
        <dbReference type="Proteomes" id="UP000199006"/>
    </source>
</evidence>
<reference evidence="2 3" key="1">
    <citation type="submission" date="2016-10" db="EMBL/GenBank/DDBJ databases">
        <authorList>
            <person name="de Groot N.N."/>
        </authorList>
    </citation>
    <scope>NUCLEOTIDE SEQUENCE [LARGE SCALE GENOMIC DNA]</scope>
    <source>
        <strain evidence="2 3">ATCC 51327</strain>
    </source>
</reference>
<dbReference type="RefSeq" id="WP_089858293.1">
    <property type="nucleotide sequence ID" value="NZ_FOTI01000002.1"/>
</dbReference>
<dbReference type="STRING" id="29563.SAMN02983006_00210"/>
<evidence type="ECO:0000313" key="2">
    <source>
        <dbReference type="EMBL" id="SFL12316.1"/>
    </source>
</evidence>
<dbReference type="CDD" id="cd02947">
    <property type="entry name" value="TRX_family"/>
    <property type="match status" value="1"/>
</dbReference>
<dbReference type="AlphaFoldDB" id="A0A1I4F6A4"/>
<dbReference type="EMBL" id="FOTI01000002">
    <property type="protein sequence ID" value="SFL12316.1"/>
    <property type="molecule type" value="Genomic_DNA"/>
</dbReference>
<dbReference type="OrthoDB" id="5784238at2"/>
<keyword evidence="3" id="KW-1185">Reference proteome</keyword>
<dbReference type="Proteomes" id="UP000199006">
    <property type="component" value="Unassembled WGS sequence"/>
</dbReference>
<organism evidence="2 3">
    <name type="scientific">Halanaerobium salsuginis</name>
    <dbReference type="NCBI Taxonomy" id="29563"/>
    <lineage>
        <taxon>Bacteria</taxon>
        <taxon>Bacillati</taxon>
        <taxon>Bacillota</taxon>
        <taxon>Clostridia</taxon>
        <taxon>Halanaerobiales</taxon>
        <taxon>Halanaerobiaceae</taxon>
        <taxon>Halanaerobium</taxon>
    </lineage>
</organism>
<name>A0A1I4F6A4_9FIRM</name>
<sequence length="125" mass="14348">MSKNTKNEVKLISSQAEFESLLDSQATLLVLFSREDCGYCQIALQNITQVLANFPGFTLYVLKLNDFPQLFEKYSIQSVPVLKIFKQGEAVYTGFGIRKVSDLYYQFKDYLPGLNSYYSDLEKNN</sequence>